<protein>
    <submittedName>
        <fullName evidence="2">Uncharacterized protein</fullName>
    </submittedName>
</protein>
<feature type="non-terminal residue" evidence="2">
    <location>
        <position position="1"/>
    </location>
</feature>
<dbReference type="InParanoid" id="A0A132BAP0"/>
<dbReference type="Proteomes" id="UP000070700">
    <property type="component" value="Unassembled WGS sequence"/>
</dbReference>
<dbReference type="RefSeq" id="XP_018063082.1">
    <property type="nucleotide sequence ID" value="XM_018210079.1"/>
</dbReference>
<keyword evidence="3" id="KW-1185">Reference proteome</keyword>
<dbReference type="OrthoDB" id="3523814at2759"/>
<keyword evidence="1" id="KW-0732">Signal</keyword>
<proteinExistence type="predicted"/>
<reference evidence="2 3" key="1">
    <citation type="submission" date="2015-10" db="EMBL/GenBank/DDBJ databases">
        <title>Full genome of DAOMC 229536 Phialocephala scopiformis, a fungal endophyte of spruce producing the potent anti-insectan compound rugulosin.</title>
        <authorList>
            <consortium name="DOE Joint Genome Institute"/>
            <person name="Walker A.K."/>
            <person name="Frasz S.L."/>
            <person name="Seifert K.A."/>
            <person name="Miller J.D."/>
            <person name="Mondo S.J."/>
            <person name="Labutti K."/>
            <person name="Lipzen A."/>
            <person name="Dockter R."/>
            <person name="Kennedy M."/>
            <person name="Grigoriev I.V."/>
            <person name="Spatafora J.W."/>
        </authorList>
    </citation>
    <scope>NUCLEOTIDE SEQUENCE [LARGE SCALE GENOMIC DNA]</scope>
    <source>
        <strain evidence="2 3">CBS 120377</strain>
    </source>
</reference>
<feature type="chain" id="PRO_5007288053" evidence="1">
    <location>
        <begin position="21"/>
        <end position="104"/>
    </location>
</feature>
<dbReference type="AlphaFoldDB" id="A0A132BAP0"/>
<evidence type="ECO:0000256" key="1">
    <source>
        <dbReference type="SAM" id="SignalP"/>
    </source>
</evidence>
<name>A0A132BAP0_MOLSC</name>
<dbReference type="GeneID" id="28819805"/>
<evidence type="ECO:0000313" key="3">
    <source>
        <dbReference type="Proteomes" id="UP000070700"/>
    </source>
</evidence>
<sequence>LPLDSLYVAILIALAQRSRATASSHTPARPLKVSLFVSEHTKDTSTNVQSHASSPPAWITSLKQYTATIADAYLQKFDDPYHFHASTLHIYQTLYHINILATIF</sequence>
<organism evidence="2 3">
    <name type="scientific">Mollisia scopiformis</name>
    <name type="common">Conifer needle endophyte fungus</name>
    <name type="synonym">Phialocephala scopiformis</name>
    <dbReference type="NCBI Taxonomy" id="149040"/>
    <lineage>
        <taxon>Eukaryota</taxon>
        <taxon>Fungi</taxon>
        <taxon>Dikarya</taxon>
        <taxon>Ascomycota</taxon>
        <taxon>Pezizomycotina</taxon>
        <taxon>Leotiomycetes</taxon>
        <taxon>Helotiales</taxon>
        <taxon>Mollisiaceae</taxon>
        <taxon>Mollisia</taxon>
    </lineage>
</organism>
<dbReference type="EMBL" id="KQ947434">
    <property type="protein sequence ID" value="KUJ08727.1"/>
    <property type="molecule type" value="Genomic_DNA"/>
</dbReference>
<feature type="signal peptide" evidence="1">
    <location>
        <begin position="1"/>
        <end position="20"/>
    </location>
</feature>
<dbReference type="KEGG" id="psco:LY89DRAFT_599204"/>
<gene>
    <name evidence="2" type="ORF">LY89DRAFT_599204</name>
</gene>
<accession>A0A132BAP0</accession>
<evidence type="ECO:0000313" key="2">
    <source>
        <dbReference type="EMBL" id="KUJ08727.1"/>
    </source>
</evidence>